<evidence type="ECO:0000313" key="6">
    <source>
        <dbReference type="Proteomes" id="UP000887569"/>
    </source>
</evidence>
<evidence type="ECO:0000256" key="3">
    <source>
        <dbReference type="ARBA" id="ARBA00022679"/>
    </source>
</evidence>
<sequence>MYSPENIFCYAIDRKASIKFHQQMRNLSYCFPNIYLTKTEYDVDSAGHNMDQSFLECLQTIRHLPNWKYAILLQMRMRTIIAYSKSQKVVRRDHCLERSSSLSLISSI</sequence>
<dbReference type="WBParaSite" id="PgR010_g145_t03">
    <property type="protein sequence ID" value="PgR010_g145_t03"/>
    <property type="gene ID" value="PgR010_g145"/>
</dbReference>
<proteinExistence type="predicted"/>
<keyword evidence="6" id="KW-1185">Reference proteome</keyword>
<dbReference type="GO" id="GO:0016757">
    <property type="term" value="F:glycosyltransferase activity"/>
    <property type="evidence" value="ECO:0007669"/>
    <property type="project" value="UniProtKB-KW"/>
</dbReference>
<keyword evidence="5" id="KW-0325">Glycoprotein</keyword>
<keyword evidence="4" id="KW-0472">Membrane</keyword>
<evidence type="ECO:0000256" key="4">
    <source>
        <dbReference type="ARBA" id="ARBA00023136"/>
    </source>
</evidence>
<protein>
    <submittedName>
        <fullName evidence="7">Core-2/I-Branching enzyme</fullName>
    </submittedName>
</protein>
<organism evidence="6 7">
    <name type="scientific">Parascaris univalens</name>
    <name type="common">Nematode worm</name>
    <dbReference type="NCBI Taxonomy" id="6257"/>
    <lineage>
        <taxon>Eukaryota</taxon>
        <taxon>Metazoa</taxon>
        <taxon>Ecdysozoa</taxon>
        <taxon>Nematoda</taxon>
        <taxon>Chromadorea</taxon>
        <taxon>Rhabditida</taxon>
        <taxon>Spirurina</taxon>
        <taxon>Ascaridomorpha</taxon>
        <taxon>Ascaridoidea</taxon>
        <taxon>Ascarididae</taxon>
        <taxon>Parascaris</taxon>
    </lineage>
</organism>
<evidence type="ECO:0000256" key="2">
    <source>
        <dbReference type="ARBA" id="ARBA00022676"/>
    </source>
</evidence>
<evidence type="ECO:0000256" key="1">
    <source>
        <dbReference type="ARBA" id="ARBA00004606"/>
    </source>
</evidence>
<evidence type="ECO:0000313" key="7">
    <source>
        <dbReference type="WBParaSite" id="PgR010_g145_t03"/>
    </source>
</evidence>
<dbReference type="Proteomes" id="UP000887569">
    <property type="component" value="Unplaced"/>
</dbReference>
<dbReference type="InterPro" id="IPR003406">
    <property type="entry name" value="Glyco_trans_14"/>
</dbReference>
<accession>A0A915AN78</accession>
<evidence type="ECO:0000256" key="5">
    <source>
        <dbReference type="ARBA" id="ARBA00023180"/>
    </source>
</evidence>
<dbReference type="GO" id="GO:0016020">
    <property type="term" value="C:membrane"/>
    <property type="evidence" value="ECO:0007669"/>
    <property type="project" value="UniProtKB-SubCell"/>
</dbReference>
<dbReference type="Pfam" id="PF02485">
    <property type="entry name" value="Branch"/>
    <property type="match status" value="1"/>
</dbReference>
<name>A0A915AN78_PARUN</name>
<keyword evidence="3" id="KW-0808">Transferase</keyword>
<keyword evidence="2" id="KW-0328">Glycosyltransferase</keyword>
<comment type="subcellular location">
    <subcellularLocation>
        <location evidence="1">Membrane</location>
        <topology evidence="1">Single-pass type II membrane protein</topology>
    </subcellularLocation>
</comment>
<dbReference type="PANTHER" id="PTHR46671">
    <property type="entry name" value="PROTEIN CBG11221"/>
    <property type="match status" value="1"/>
</dbReference>
<dbReference type="PANTHER" id="PTHR46671:SF7">
    <property type="entry name" value="CORE-2_I-BRANCHING ENZYME"/>
    <property type="match status" value="1"/>
</dbReference>
<dbReference type="AlphaFoldDB" id="A0A915AN78"/>
<reference evidence="7" key="1">
    <citation type="submission" date="2022-11" db="UniProtKB">
        <authorList>
            <consortium name="WormBaseParasite"/>
        </authorList>
    </citation>
    <scope>IDENTIFICATION</scope>
</reference>